<gene>
    <name evidence="1" type="ORF">Ec45</name>
</gene>
<evidence type="ECO:0000313" key="2">
    <source>
        <dbReference type="Proteomes" id="UP000241856"/>
    </source>
</evidence>
<sequence length="76" mass="8584">MIVKNKLGDYHVSDKTVEHGFGWGGGIYFRTKSGKWKFNGIGQPVANAQEVDKNDINQETKLPWGLDPETYQKVES</sequence>
<name>A0A2P0W9Y9_9CAUD</name>
<accession>A0A2P0W9Y9</accession>
<organism evidence="1 2">
    <name type="scientific">Enterobacter phage Ec_L1</name>
    <dbReference type="NCBI Taxonomy" id="2070180"/>
    <lineage>
        <taxon>Viruses</taxon>
        <taxon>Duplodnaviria</taxon>
        <taxon>Heunggongvirae</taxon>
        <taxon>Uroviricota</taxon>
        <taxon>Caudoviricetes</taxon>
        <taxon>Drexlerviridae</taxon>
        <taxon>Eclunavirus</taxon>
        <taxon>Eclunavirus EcL1</taxon>
    </lineage>
</organism>
<evidence type="ECO:0000313" key="1">
    <source>
        <dbReference type="EMBL" id="AUV57159.1"/>
    </source>
</evidence>
<proteinExistence type="predicted"/>
<protein>
    <submittedName>
        <fullName evidence="1">Uncharacterized protein</fullName>
    </submittedName>
</protein>
<keyword evidence="2" id="KW-1185">Reference proteome</keyword>
<dbReference type="EMBL" id="MG732930">
    <property type="protein sequence ID" value="AUV57159.1"/>
    <property type="molecule type" value="Genomic_DNA"/>
</dbReference>
<dbReference type="Proteomes" id="UP000241856">
    <property type="component" value="Segment"/>
</dbReference>
<reference evidence="1 2" key="1">
    <citation type="submission" date="2017-12" db="EMBL/GenBank/DDBJ databases">
        <title>Genomic analysis of a novel phage Ec_L1 lytic to Enterobacter cloacae.</title>
        <authorList>
            <person name="Li Z."/>
            <person name="Ren H."/>
            <person name="Xu Y."/>
        </authorList>
    </citation>
    <scope>NUCLEOTIDE SEQUENCE [LARGE SCALE GENOMIC DNA]</scope>
</reference>